<proteinExistence type="predicted"/>
<sequence>MIIWDKNCYTEQEYRDIKKQNRKAFLLDPEGYCEKQKEFILKYVLVTDKNTYYMNNWIKGTGYIKKELGDNVGRYWSAMEVFNLKHALPKNYVSLKFSVDVGDNILVRYISHTCMFECMIRETTLNYKIYYGDKKEIEEVVL</sequence>
<reference evidence="1" key="1">
    <citation type="journal article" date="2021" name="Proc. Natl. Acad. Sci. U.S.A.">
        <title>A Catalog of Tens of Thousands of Viruses from Human Metagenomes Reveals Hidden Associations with Chronic Diseases.</title>
        <authorList>
            <person name="Tisza M.J."/>
            <person name="Buck C.B."/>
        </authorList>
    </citation>
    <scope>NUCLEOTIDE SEQUENCE</scope>
    <source>
        <strain evidence="1">CtK0l2</strain>
    </source>
</reference>
<dbReference type="EMBL" id="BK015181">
    <property type="protein sequence ID" value="DAD94737.1"/>
    <property type="molecule type" value="Genomic_DNA"/>
</dbReference>
<name>A0A8S5NJ75_9CAUD</name>
<organism evidence="1">
    <name type="scientific">Siphoviridae sp. ctK0l2</name>
    <dbReference type="NCBI Taxonomy" id="2826243"/>
    <lineage>
        <taxon>Viruses</taxon>
        <taxon>Duplodnaviria</taxon>
        <taxon>Heunggongvirae</taxon>
        <taxon>Uroviricota</taxon>
        <taxon>Caudoviricetes</taxon>
    </lineage>
</organism>
<evidence type="ECO:0000313" key="1">
    <source>
        <dbReference type="EMBL" id="DAD94737.1"/>
    </source>
</evidence>
<protein>
    <submittedName>
        <fullName evidence="1">Uncharacterized protein</fullName>
    </submittedName>
</protein>
<accession>A0A8S5NJ75</accession>